<sequence>MLVSAQCTALILSTLSIASLIWLYQMIAFVQVLKLQHDISLQNRPQRIHGSDISQKLQLATENMIRMGIEESIHFALDNSSRADQEWSKSEPYGKGVVRDQENRPFLVSMFHELHCLHYLGAELGSKNKDHWPHTQHCLNMLRQWILCEADVTLEAGDFADKDFSSDRQGETHMCRNWEVVYQEMKNNWVGWYRYQVEQGIIQVDERI</sequence>
<name>A0A4S8KR98_DENBC</name>
<evidence type="ECO:0000256" key="1">
    <source>
        <dbReference type="ARBA" id="ARBA00004685"/>
    </source>
</evidence>
<evidence type="ECO:0000313" key="5">
    <source>
        <dbReference type="Proteomes" id="UP000297245"/>
    </source>
</evidence>
<dbReference type="PANTHER" id="PTHR33365">
    <property type="entry name" value="YALI0B05434P"/>
    <property type="match status" value="1"/>
</dbReference>
<organism evidence="4 5">
    <name type="scientific">Dendrothele bispora (strain CBS 962.96)</name>
    <dbReference type="NCBI Taxonomy" id="1314807"/>
    <lineage>
        <taxon>Eukaryota</taxon>
        <taxon>Fungi</taxon>
        <taxon>Dikarya</taxon>
        <taxon>Basidiomycota</taxon>
        <taxon>Agaricomycotina</taxon>
        <taxon>Agaricomycetes</taxon>
        <taxon>Agaricomycetidae</taxon>
        <taxon>Agaricales</taxon>
        <taxon>Agaricales incertae sedis</taxon>
        <taxon>Dendrothele</taxon>
    </lineage>
</organism>
<evidence type="ECO:0000256" key="3">
    <source>
        <dbReference type="ARBA" id="ARBA00035112"/>
    </source>
</evidence>
<reference evidence="4 5" key="1">
    <citation type="journal article" date="2019" name="Nat. Ecol. Evol.">
        <title>Megaphylogeny resolves global patterns of mushroom evolution.</title>
        <authorList>
            <person name="Varga T."/>
            <person name="Krizsan K."/>
            <person name="Foldi C."/>
            <person name="Dima B."/>
            <person name="Sanchez-Garcia M."/>
            <person name="Sanchez-Ramirez S."/>
            <person name="Szollosi G.J."/>
            <person name="Szarkandi J.G."/>
            <person name="Papp V."/>
            <person name="Albert L."/>
            <person name="Andreopoulos W."/>
            <person name="Angelini C."/>
            <person name="Antonin V."/>
            <person name="Barry K.W."/>
            <person name="Bougher N.L."/>
            <person name="Buchanan P."/>
            <person name="Buyck B."/>
            <person name="Bense V."/>
            <person name="Catcheside P."/>
            <person name="Chovatia M."/>
            <person name="Cooper J."/>
            <person name="Damon W."/>
            <person name="Desjardin D."/>
            <person name="Finy P."/>
            <person name="Geml J."/>
            <person name="Haridas S."/>
            <person name="Hughes K."/>
            <person name="Justo A."/>
            <person name="Karasinski D."/>
            <person name="Kautmanova I."/>
            <person name="Kiss B."/>
            <person name="Kocsube S."/>
            <person name="Kotiranta H."/>
            <person name="LaButti K.M."/>
            <person name="Lechner B.E."/>
            <person name="Liimatainen K."/>
            <person name="Lipzen A."/>
            <person name="Lukacs Z."/>
            <person name="Mihaltcheva S."/>
            <person name="Morgado L.N."/>
            <person name="Niskanen T."/>
            <person name="Noordeloos M.E."/>
            <person name="Ohm R.A."/>
            <person name="Ortiz-Santana B."/>
            <person name="Ovrebo C."/>
            <person name="Racz N."/>
            <person name="Riley R."/>
            <person name="Savchenko A."/>
            <person name="Shiryaev A."/>
            <person name="Soop K."/>
            <person name="Spirin V."/>
            <person name="Szebenyi C."/>
            <person name="Tomsovsky M."/>
            <person name="Tulloss R.E."/>
            <person name="Uehling J."/>
            <person name="Grigoriev I.V."/>
            <person name="Vagvolgyi C."/>
            <person name="Papp T."/>
            <person name="Martin F.M."/>
            <person name="Miettinen O."/>
            <person name="Hibbett D.S."/>
            <person name="Nagy L.G."/>
        </authorList>
    </citation>
    <scope>NUCLEOTIDE SEQUENCE [LARGE SCALE GENOMIC DNA]</scope>
    <source>
        <strain evidence="4 5">CBS 962.96</strain>
    </source>
</reference>
<comment type="similarity">
    <text evidence="3">Belongs to the ustYa family.</text>
</comment>
<dbReference type="EMBL" id="ML180254">
    <property type="protein sequence ID" value="THU78141.1"/>
    <property type="molecule type" value="Genomic_DNA"/>
</dbReference>
<comment type="pathway">
    <text evidence="1">Mycotoxin biosynthesis.</text>
</comment>
<evidence type="ECO:0000256" key="2">
    <source>
        <dbReference type="ARBA" id="ARBA00023002"/>
    </source>
</evidence>
<keyword evidence="5" id="KW-1185">Reference proteome</keyword>
<dbReference type="Pfam" id="PF11807">
    <property type="entry name" value="UstYa"/>
    <property type="match status" value="1"/>
</dbReference>
<dbReference type="AlphaFoldDB" id="A0A4S8KR98"/>
<dbReference type="InterPro" id="IPR021765">
    <property type="entry name" value="UstYa-like"/>
</dbReference>
<dbReference type="OrthoDB" id="3687641at2759"/>
<protein>
    <submittedName>
        <fullName evidence="4">Uncharacterized protein</fullName>
    </submittedName>
</protein>
<proteinExistence type="inferred from homology"/>
<dbReference type="Proteomes" id="UP000297245">
    <property type="component" value="Unassembled WGS sequence"/>
</dbReference>
<dbReference type="GO" id="GO:0043386">
    <property type="term" value="P:mycotoxin biosynthetic process"/>
    <property type="evidence" value="ECO:0007669"/>
    <property type="project" value="InterPro"/>
</dbReference>
<accession>A0A4S8KR98</accession>
<keyword evidence="2" id="KW-0560">Oxidoreductase</keyword>
<gene>
    <name evidence="4" type="ORF">K435DRAFT_973658</name>
</gene>
<evidence type="ECO:0000313" key="4">
    <source>
        <dbReference type="EMBL" id="THU78141.1"/>
    </source>
</evidence>
<dbReference type="GO" id="GO:0016491">
    <property type="term" value="F:oxidoreductase activity"/>
    <property type="evidence" value="ECO:0007669"/>
    <property type="project" value="UniProtKB-KW"/>
</dbReference>
<dbReference type="PANTHER" id="PTHR33365:SF11">
    <property type="entry name" value="TAT PATHWAY SIGNAL SEQUENCE"/>
    <property type="match status" value="1"/>
</dbReference>